<keyword evidence="3" id="KW-1185">Reference proteome</keyword>
<dbReference type="RefSeq" id="WP_246117740.1">
    <property type="nucleotide sequence ID" value="NZ_CP036263.1"/>
</dbReference>
<protein>
    <submittedName>
        <fullName evidence="2">S-adenosyl-l-methionine hydroxide adenosyltransferase</fullName>
    </submittedName>
</protein>
<dbReference type="AlphaFoldDB" id="A0A517MXR5"/>
<evidence type="ECO:0000313" key="2">
    <source>
        <dbReference type="EMBL" id="QDS99672.1"/>
    </source>
</evidence>
<dbReference type="Pfam" id="PF20257">
    <property type="entry name" value="SAM_HAT_C"/>
    <property type="match status" value="1"/>
</dbReference>
<evidence type="ECO:0000313" key="3">
    <source>
        <dbReference type="Proteomes" id="UP000319852"/>
    </source>
</evidence>
<sequence>MGATTVANKITGSIQSIDAQGNLVTNISSEQLEGVPRDDSVGVFCDGHETRGIFPANHDQPPMTLIAVIGSSSCIELAIVEDSARIMLGVSPGEAVEVKW</sequence>
<proteinExistence type="predicted"/>
<evidence type="ECO:0000259" key="1">
    <source>
        <dbReference type="Pfam" id="PF20257"/>
    </source>
</evidence>
<feature type="domain" description="S-adenosyl-l-methionine hydroxide adenosyltransferase C-terminal" evidence="1">
    <location>
        <begin position="12"/>
        <end position="97"/>
    </location>
</feature>
<reference evidence="2 3" key="1">
    <citation type="submission" date="2019-02" db="EMBL/GenBank/DDBJ databases">
        <title>Deep-cultivation of Planctomycetes and their phenomic and genomic characterization uncovers novel biology.</title>
        <authorList>
            <person name="Wiegand S."/>
            <person name="Jogler M."/>
            <person name="Boedeker C."/>
            <person name="Pinto D."/>
            <person name="Vollmers J."/>
            <person name="Rivas-Marin E."/>
            <person name="Kohn T."/>
            <person name="Peeters S.H."/>
            <person name="Heuer A."/>
            <person name="Rast P."/>
            <person name="Oberbeckmann S."/>
            <person name="Bunk B."/>
            <person name="Jeske O."/>
            <person name="Meyerdierks A."/>
            <person name="Storesund J.E."/>
            <person name="Kallscheuer N."/>
            <person name="Luecker S."/>
            <person name="Lage O.M."/>
            <person name="Pohl T."/>
            <person name="Merkel B.J."/>
            <person name="Hornburger P."/>
            <person name="Mueller R.-W."/>
            <person name="Bruemmer F."/>
            <person name="Labrenz M."/>
            <person name="Spormann A.M."/>
            <person name="Op den Camp H."/>
            <person name="Overmann J."/>
            <person name="Amann R."/>
            <person name="Jetten M.S.M."/>
            <person name="Mascher T."/>
            <person name="Medema M.H."/>
            <person name="Devos D.P."/>
            <person name="Kaster A.-K."/>
            <person name="Ovreas L."/>
            <person name="Rohde M."/>
            <person name="Galperin M.Y."/>
            <person name="Jogler C."/>
        </authorList>
    </citation>
    <scope>NUCLEOTIDE SEQUENCE [LARGE SCALE GENOMIC DNA]</scope>
    <source>
        <strain evidence="2 3">HG15A2</strain>
    </source>
</reference>
<dbReference type="GO" id="GO:0016740">
    <property type="term" value="F:transferase activity"/>
    <property type="evidence" value="ECO:0007669"/>
    <property type="project" value="UniProtKB-KW"/>
</dbReference>
<dbReference type="EMBL" id="CP036263">
    <property type="protein sequence ID" value="QDS99672.1"/>
    <property type="molecule type" value="Genomic_DNA"/>
</dbReference>
<organism evidence="2 3">
    <name type="scientific">Adhaeretor mobilis</name>
    <dbReference type="NCBI Taxonomy" id="1930276"/>
    <lineage>
        <taxon>Bacteria</taxon>
        <taxon>Pseudomonadati</taxon>
        <taxon>Planctomycetota</taxon>
        <taxon>Planctomycetia</taxon>
        <taxon>Pirellulales</taxon>
        <taxon>Lacipirellulaceae</taxon>
        <taxon>Adhaeretor</taxon>
    </lineage>
</organism>
<dbReference type="Gene3D" id="2.40.30.90">
    <property type="entry name" value="Bacterial fluorinating enzyme like"/>
    <property type="match status" value="1"/>
</dbReference>
<dbReference type="InterPro" id="IPR023227">
    <property type="entry name" value="SAM_OH_AdoTrfase_C_sf"/>
</dbReference>
<gene>
    <name evidence="2" type="ORF">HG15A2_29990</name>
</gene>
<keyword evidence="2" id="KW-0808">Transferase</keyword>
<dbReference type="SUPFAM" id="SSF101852">
    <property type="entry name" value="Bacterial fluorinating enzyme, C-terminal domain"/>
    <property type="match status" value="1"/>
</dbReference>
<dbReference type="Proteomes" id="UP000319852">
    <property type="component" value="Chromosome"/>
</dbReference>
<name>A0A517MXR5_9BACT</name>
<accession>A0A517MXR5</accession>
<dbReference type="InterPro" id="IPR046470">
    <property type="entry name" value="SAM_HAT_C"/>
</dbReference>
<dbReference type="KEGG" id="amob:HG15A2_29990"/>